<organism evidence="1">
    <name type="scientific">Candidatus Methanophagaceae archaeon ANME-1 ERB6</name>
    <dbReference type="NCBI Taxonomy" id="2759912"/>
    <lineage>
        <taxon>Archaea</taxon>
        <taxon>Methanobacteriati</taxon>
        <taxon>Methanobacteriota</taxon>
        <taxon>Stenosarchaea group</taxon>
        <taxon>Methanomicrobia</taxon>
        <taxon>Candidatus Methanophagales</taxon>
        <taxon>Candidatus Methanophagaceae</taxon>
    </lineage>
</organism>
<dbReference type="AlphaFoldDB" id="A0A7G9YUJ0"/>
<name>A0A7G9YUJ0_9EURY</name>
<dbReference type="EMBL" id="MT631475">
    <property type="protein sequence ID" value="QNO51674.1"/>
    <property type="molecule type" value="Genomic_DNA"/>
</dbReference>
<gene>
    <name evidence="1" type="ORF">IGDPAKFA_00028</name>
</gene>
<reference evidence="1" key="1">
    <citation type="submission" date="2020-06" db="EMBL/GenBank/DDBJ databases">
        <title>Unique genomic features of the anaerobic methanotrophic archaea.</title>
        <authorList>
            <person name="Chadwick G.L."/>
            <person name="Skennerton C.T."/>
            <person name="Laso-Perez R."/>
            <person name="Leu A.O."/>
            <person name="Speth D.R."/>
            <person name="Yu H."/>
            <person name="Morgan-Lang C."/>
            <person name="Hatzenpichler R."/>
            <person name="Goudeau D."/>
            <person name="Malmstrom R."/>
            <person name="Brazelton W.J."/>
            <person name="Woyke T."/>
            <person name="Hallam S.J."/>
            <person name="Tyson G.W."/>
            <person name="Wegener G."/>
            <person name="Boetius A."/>
            <person name="Orphan V."/>
        </authorList>
    </citation>
    <scope>NUCLEOTIDE SEQUENCE</scope>
</reference>
<protein>
    <submittedName>
        <fullName evidence="1">Uncharacterized protein</fullName>
    </submittedName>
</protein>
<evidence type="ECO:0000313" key="1">
    <source>
        <dbReference type="EMBL" id="QNO51674.1"/>
    </source>
</evidence>
<proteinExistence type="predicted"/>
<sequence>MPYEDADGAYPKYKGQIRTHYKILNRGDLDSDWWAMDIAINDSGKWSVVDKNGFSFSSKKEGLLVPAHGERGFFVPSIIQGDDRYDNFNGQMLVRIRYEDDMDKEYCTCRYFNEGIEQERYINTKREEGKKIFFKNVDRKGKCKDCRWDKSVSK</sequence>
<accession>A0A7G9YUJ0</accession>